<protein>
    <recommendedName>
        <fullName evidence="1">DNA2/NAM7 helicase helicase domain-containing protein</fullName>
    </recommendedName>
</protein>
<name>A0A1Y2EUD7_9FUNG</name>
<evidence type="ECO:0000313" key="3">
    <source>
        <dbReference type="Proteomes" id="UP000193920"/>
    </source>
</evidence>
<gene>
    <name evidence="2" type="ORF">LY90DRAFT_502199</name>
</gene>
<comment type="caution">
    <text evidence="2">The sequence shown here is derived from an EMBL/GenBank/DDBJ whole genome shotgun (WGS) entry which is preliminary data.</text>
</comment>
<keyword evidence="3" id="KW-1185">Reference proteome</keyword>
<dbReference type="Proteomes" id="UP000193920">
    <property type="component" value="Unassembled WGS sequence"/>
</dbReference>
<dbReference type="GO" id="GO:0004386">
    <property type="term" value="F:helicase activity"/>
    <property type="evidence" value="ECO:0007669"/>
    <property type="project" value="InterPro"/>
</dbReference>
<reference evidence="2 3" key="1">
    <citation type="submission" date="2016-08" db="EMBL/GenBank/DDBJ databases">
        <title>A Parts List for Fungal Cellulosomes Revealed by Comparative Genomics.</title>
        <authorList>
            <consortium name="DOE Joint Genome Institute"/>
            <person name="Haitjema C.H."/>
            <person name="Gilmore S.P."/>
            <person name="Henske J.K."/>
            <person name="Solomon K.V."/>
            <person name="De Groot R."/>
            <person name="Kuo A."/>
            <person name="Mondo S.J."/>
            <person name="Salamov A.A."/>
            <person name="Labutti K."/>
            <person name="Zhao Z."/>
            <person name="Chiniquy J."/>
            <person name="Barry K."/>
            <person name="Brewer H.M."/>
            <person name="Purvine S.O."/>
            <person name="Wright A.T."/>
            <person name="Boxma B."/>
            <person name="Van Alen T."/>
            <person name="Hackstein J.H."/>
            <person name="Baker S.E."/>
            <person name="Grigoriev I.V."/>
            <person name="O'Malley M.A."/>
        </authorList>
    </citation>
    <scope>NUCLEOTIDE SEQUENCE [LARGE SCALE GENOMIC DNA]</scope>
    <source>
        <strain evidence="2 3">G1</strain>
    </source>
</reference>
<accession>A0A1Y2EUD7</accession>
<dbReference type="AlphaFoldDB" id="A0A1Y2EUD7"/>
<dbReference type="OrthoDB" id="6513042at2759"/>
<sequence>MSFRAILKEYRTLNYLVENSSLPICKIFISGKIDSIINHTFCNIGPEYTNITKTSALCKVKGRVISLIHGLPGTSKTSVLVAIIDRELHFNNLTGNDSKILVCAPNNYACDKIIRG</sequence>
<dbReference type="SUPFAM" id="SSF52540">
    <property type="entry name" value="P-loop containing nucleoside triphosphate hydrolases"/>
    <property type="match status" value="1"/>
</dbReference>
<proteinExistence type="predicted"/>
<dbReference type="Pfam" id="PF13086">
    <property type="entry name" value="AAA_11"/>
    <property type="match status" value="1"/>
</dbReference>
<feature type="domain" description="DNA2/NAM7 helicase helicase" evidence="1">
    <location>
        <begin position="63"/>
        <end position="114"/>
    </location>
</feature>
<dbReference type="InterPro" id="IPR027417">
    <property type="entry name" value="P-loop_NTPase"/>
</dbReference>
<dbReference type="EMBL" id="MCOG01000026">
    <property type="protein sequence ID" value="ORY75192.1"/>
    <property type="molecule type" value="Genomic_DNA"/>
</dbReference>
<evidence type="ECO:0000259" key="1">
    <source>
        <dbReference type="Pfam" id="PF13086"/>
    </source>
</evidence>
<evidence type="ECO:0000313" key="2">
    <source>
        <dbReference type="EMBL" id="ORY75192.1"/>
    </source>
</evidence>
<dbReference type="InterPro" id="IPR041677">
    <property type="entry name" value="DNA2/NAM7_AAA_11"/>
</dbReference>
<organism evidence="2 3">
    <name type="scientific">Neocallimastix californiae</name>
    <dbReference type="NCBI Taxonomy" id="1754190"/>
    <lineage>
        <taxon>Eukaryota</taxon>
        <taxon>Fungi</taxon>
        <taxon>Fungi incertae sedis</taxon>
        <taxon>Chytridiomycota</taxon>
        <taxon>Chytridiomycota incertae sedis</taxon>
        <taxon>Neocallimastigomycetes</taxon>
        <taxon>Neocallimastigales</taxon>
        <taxon>Neocallimastigaceae</taxon>
        <taxon>Neocallimastix</taxon>
    </lineage>
</organism>
<dbReference type="Gene3D" id="3.40.50.300">
    <property type="entry name" value="P-loop containing nucleotide triphosphate hydrolases"/>
    <property type="match status" value="1"/>
</dbReference>